<proteinExistence type="predicted"/>
<gene>
    <name evidence="2" type="ORF">AB2Z07_06360</name>
</gene>
<keyword evidence="3" id="KW-1185">Reference proteome</keyword>
<accession>A0ABV4JQW0</accession>
<evidence type="ECO:0000313" key="2">
    <source>
        <dbReference type="EMBL" id="MEZ6853145.1"/>
    </source>
</evidence>
<feature type="transmembrane region" description="Helical" evidence="1">
    <location>
        <begin position="235"/>
        <end position="253"/>
    </location>
</feature>
<evidence type="ECO:0000313" key="3">
    <source>
        <dbReference type="Proteomes" id="UP001568358"/>
    </source>
</evidence>
<comment type="caution">
    <text evidence="2">The sequence shown here is derived from an EMBL/GenBank/DDBJ whole genome shotgun (WGS) entry which is preliminary data.</text>
</comment>
<reference evidence="2 3" key="1">
    <citation type="submission" date="2024-07" db="EMBL/GenBank/DDBJ databases">
        <title>Active virus-host system and metabolic interactions in a Lokiarchaeon culture.</title>
        <authorList>
            <person name="Ponce Toledo R.I."/>
            <person name="Rodrigues Oliveira T."/>
            <person name="Schleper C."/>
        </authorList>
    </citation>
    <scope>NUCLEOTIDE SEQUENCE [LARGE SCALE GENOMIC DNA]</scope>
    <source>
        <strain evidence="2 3">B35</strain>
    </source>
</reference>
<feature type="transmembrane region" description="Helical" evidence="1">
    <location>
        <begin position="273"/>
        <end position="292"/>
    </location>
</feature>
<dbReference type="RefSeq" id="WP_371150298.1">
    <property type="nucleotide sequence ID" value="NZ_JBFSOO010000004.1"/>
</dbReference>
<keyword evidence="1" id="KW-1133">Transmembrane helix</keyword>
<dbReference type="Proteomes" id="UP001568358">
    <property type="component" value="Unassembled WGS sequence"/>
</dbReference>
<keyword evidence="1" id="KW-0812">Transmembrane</keyword>
<protein>
    <submittedName>
        <fullName evidence="2">Uncharacterized protein</fullName>
    </submittedName>
</protein>
<sequence length="371" mass="42059">MLNTPLLKIRKELEIHVIRWKTLKKDDEEYDIINNFIQLLSEYEDAYNMTAEICPELIDSIKMVLSNPENKLDMTTKYLAKLLAKFVAIKCLYTGVTRNTPTNENTFIQFLSQTSTQSHILRTALDIMGTIAHSNSYKLDNVQTELANTTDKINHDIDQLKSNTISTLSEIEDDVQTTKENLIKKLDSEKEAATDLLDKYQSISTAALDKLASSFATFSTEKRKEVDNWLSSTKIFGWVAVIIAFLAIIAHPATGLITQLEAAKGAEETITTFFSSNVIYFFMIEALIIYFFRISLNSFYAARDELLQLEIREALCKFAPTYTAFADADDTRLDNFTKHIFSPLTSKLNPTPHPLDFLGQVCNVVNNGKKK</sequence>
<organism evidence="2 3">
    <name type="scientific">Halodesulfovibrio aestuarii</name>
    <dbReference type="NCBI Taxonomy" id="126333"/>
    <lineage>
        <taxon>Bacteria</taxon>
        <taxon>Pseudomonadati</taxon>
        <taxon>Thermodesulfobacteriota</taxon>
        <taxon>Desulfovibrionia</taxon>
        <taxon>Desulfovibrionales</taxon>
        <taxon>Desulfovibrionaceae</taxon>
        <taxon>Halodesulfovibrio</taxon>
    </lineage>
</organism>
<name>A0ABV4JQW0_9BACT</name>
<keyword evidence="1" id="KW-0472">Membrane</keyword>
<evidence type="ECO:0000256" key="1">
    <source>
        <dbReference type="SAM" id="Phobius"/>
    </source>
</evidence>
<dbReference type="EMBL" id="JBFSOO010000004">
    <property type="protein sequence ID" value="MEZ6853145.1"/>
    <property type="molecule type" value="Genomic_DNA"/>
</dbReference>